<evidence type="ECO:0000259" key="5">
    <source>
        <dbReference type="Pfam" id="PF04542"/>
    </source>
</evidence>
<feature type="domain" description="RNA polymerase sigma-70 region 2" evidence="5">
    <location>
        <begin position="22"/>
        <end position="89"/>
    </location>
</feature>
<dbReference type="NCBIfam" id="TIGR02937">
    <property type="entry name" value="sigma70-ECF"/>
    <property type="match status" value="1"/>
</dbReference>
<evidence type="ECO:0000256" key="1">
    <source>
        <dbReference type="ARBA" id="ARBA00010641"/>
    </source>
</evidence>
<evidence type="ECO:0000259" key="6">
    <source>
        <dbReference type="Pfam" id="PF08281"/>
    </source>
</evidence>
<dbReference type="InterPro" id="IPR013325">
    <property type="entry name" value="RNA_pol_sigma_r2"/>
</dbReference>
<comment type="similarity">
    <text evidence="1">Belongs to the sigma-70 factor family. ECF subfamily.</text>
</comment>
<dbReference type="SUPFAM" id="SSF88659">
    <property type="entry name" value="Sigma3 and sigma4 domains of RNA polymerase sigma factors"/>
    <property type="match status" value="1"/>
</dbReference>
<evidence type="ECO:0000313" key="7">
    <source>
        <dbReference type="EMBL" id="GGR07104.1"/>
    </source>
</evidence>
<dbReference type="Gene3D" id="1.10.1740.10">
    <property type="match status" value="1"/>
</dbReference>
<dbReference type="InterPro" id="IPR013324">
    <property type="entry name" value="RNA_pol_sigma_r3/r4-like"/>
</dbReference>
<keyword evidence="3" id="KW-0731">Sigma factor</keyword>
<evidence type="ECO:0000256" key="2">
    <source>
        <dbReference type="ARBA" id="ARBA00023015"/>
    </source>
</evidence>
<dbReference type="GO" id="GO:0006352">
    <property type="term" value="P:DNA-templated transcription initiation"/>
    <property type="evidence" value="ECO:0007669"/>
    <property type="project" value="InterPro"/>
</dbReference>
<evidence type="ECO:0000256" key="3">
    <source>
        <dbReference type="ARBA" id="ARBA00023082"/>
    </source>
</evidence>
<dbReference type="InterPro" id="IPR036388">
    <property type="entry name" value="WH-like_DNA-bd_sf"/>
</dbReference>
<organism evidence="7 8">
    <name type="scientific">Deinococcus ruber</name>
    <dbReference type="NCBI Taxonomy" id="1848197"/>
    <lineage>
        <taxon>Bacteria</taxon>
        <taxon>Thermotogati</taxon>
        <taxon>Deinococcota</taxon>
        <taxon>Deinococci</taxon>
        <taxon>Deinococcales</taxon>
        <taxon>Deinococcaceae</taxon>
        <taxon>Deinococcus</taxon>
    </lineage>
</organism>
<dbReference type="PANTHER" id="PTHR43133">
    <property type="entry name" value="RNA POLYMERASE ECF-TYPE SIGMA FACTO"/>
    <property type="match status" value="1"/>
</dbReference>
<evidence type="ECO:0000313" key="8">
    <source>
        <dbReference type="Proteomes" id="UP000603865"/>
    </source>
</evidence>
<sequence length="175" mass="19634">MDEETVLMARLHFGDGAALAELYARLGPHVYALCFELLQSREDAEEVLQDTFARLSSGPHLYRPELGSPRAYVYTVARNTALSRLRARKARPTSLDPALVPAERLAAHTQDLDVRSSVHTAMETLPRSDQRLLLDAFFQGLTHPEIATARSMPLGTVKTRLRRALLAMRRRLEDA</sequence>
<dbReference type="InterPro" id="IPR039425">
    <property type="entry name" value="RNA_pol_sigma-70-like"/>
</dbReference>
<protein>
    <submittedName>
        <fullName evidence="7">RNA polymerase</fullName>
    </submittedName>
</protein>
<reference evidence="7" key="1">
    <citation type="journal article" date="2014" name="Int. J. Syst. Evol. Microbiol.">
        <title>Complete genome sequence of Corynebacterium casei LMG S-19264T (=DSM 44701T), isolated from a smear-ripened cheese.</title>
        <authorList>
            <consortium name="US DOE Joint Genome Institute (JGI-PGF)"/>
            <person name="Walter F."/>
            <person name="Albersmeier A."/>
            <person name="Kalinowski J."/>
            <person name="Ruckert C."/>
        </authorList>
    </citation>
    <scope>NUCLEOTIDE SEQUENCE</scope>
    <source>
        <strain evidence="7">JCM 31311</strain>
    </source>
</reference>
<dbReference type="AlphaFoldDB" id="A0A918C691"/>
<dbReference type="GO" id="GO:0003677">
    <property type="term" value="F:DNA binding"/>
    <property type="evidence" value="ECO:0007669"/>
    <property type="project" value="InterPro"/>
</dbReference>
<proteinExistence type="inferred from homology"/>
<dbReference type="InterPro" id="IPR007627">
    <property type="entry name" value="RNA_pol_sigma70_r2"/>
</dbReference>
<reference evidence="7" key="2">
    <citation type="submission" date="2020-09" db="EMBL/GenBank/DDBJ databases">
        <authorList>
            <person name="Sun Q."/>
            <person name="Ohkuma M."/>
        </authorList>
    </citation>
    <scope>NUCLEOTIDE SEQUENCE</scope>
    <source>
        <strain evidence="7">JCM 31311</strain>
    </source>
</reference>
<keyword evidence="4" id="KW-0804">Transcription</keyword>
<gene>
    <name evidence="7" type="ORF">GCM10008957_19640</name>
</gene>
<dbReference type="EMBL" id="BMQL01000009">
    <property type="protein sequence ID" value="GGR07104.1"/>
    <property type="molecule type" value="Genomic_DNA"/>
</dbReference>
<dbReference type="InterPro" id="IPR013249">
    <property type="entry name" value="RNA_pol_sigma70_r4_t2"/>
</dbReference>
<dbReference type="Gene3D" id="1.10.10.10">
    <property type="entry name" value="Winged helix-like DNA-binding domain superfamily/Winged helix DNA-binding domain"/>
    <property type="match status" value="1"/>
</dbReference>
<comment type="caution">
    <text evidence="7">The sequence shown here is derived from an EMBL/GenBank/DDBJ whole genome shotgun (WGS) entry which is preliminary data.</text>
</comment>
<dbReference type="SUPFAM" id="SSF88946">
    <property type="entry name" value="Sigma2 domain of RNA polymerase sigma factors"/>
    <property type="match status" value="1"/>
</dbReference>
<feature type="domain" description="RNA polymerase sigma factor 70 region 4 type 2" evidence="6">
    <location>
        <begin position="117"/>
        <end position="168"/>
    </location>
</feature>
<dbReference type="InterPro" id="IPR014284">
    <property type="entry name" value="RNA_pol_sigma-70_dom"/>
</dbReference>
<dbReference type="PANTHER" id="PTHR43133:SF62">
    <property type="entry name" value="RNA POLYMERASE SIGMA FACTOR SIGZ"/>
    <property type="match status" value="1"/>
</dbReference>
<accession>A0A918C691</accession>
<dbReference type="Pfam" id="PF04542">
    <property type="entry name" value="Sigma70_r2"/>
    <property type="match status" value="1"/>
</dbReference>
<dbReference type="Pfam" id="PF08281">
    <property type="entry name" value="Sigma70_r4_2"/>
    <property type="match status" value="1"/>
</dbReference>
<evidence type="ECO:0000256" key="4">
    <source>
        <dbReference type="ARBA" id="ARBA00023163"/>
    </source>
</evidence>
<keyword evidence="2" id="KW-0805">Transcription regulation</keyword>
<keyword evidence="8" id="KW-1185">Reference proteome</keyword>
<dbReference type="Proteomes" id="UP000603865">
    <property type="component" value="Unassembled WGS sequence"/>
</dbReference>
<dbReference type="GO" id="GO:0016987">
    <property type="term" value="F:sigma factor activity"/>
    <property type="evidence" value="ECO:0007669"/>
    <property type="project" value="UniProtKB-KW"/>
</dbReference>
<name>A0A918C691_9DEIO</name>